<sequence length="46" mass="5214">MLSADLIEVDYLDVEGIIEVCDRRIVESNVPIDPNPEAHHVYSSFI</sequence>
<keyword evidence="2" id="KW-1185">Reference proteome</keyword>
<dbReference type="AlphaFoldDB" id="L0NI66"/>
<proteinExistence type="predicted"/>
<gene>
    <name evidence="1" type="ORF">NT26_3051</name>
</gene>
<dbReference type="KEGG" id="rht:NT26_3051"/>
<dbReference type="EMBL" id="FO082820">
    <property type="protein sequence ID" value="CCF20775.1"/>
    <property type="molecule type" value="Genomic_DNA"/>
</dbReference>
<organism evidence="1 2">
    <name type="scientific">Pseudorhizobium banfieldiae</name>
    <dbReference type="NCBI Taxonomy" id="1125847"/>
    <lineage>
        <taxon>Bacteria</taxon>
        <taxon>Pseudomonadati</taxon>
        <taxon>Pseudomonadota</taxon>
        <taxon>Alphaproteobacteria</taxon>
        <taxon>Hyphomicrobiales</taxon>
        <taxon>Rhizobiaceae</taxon>
        <taxon>Rhizobium/Agrobacterium group</taxon>
        <taxon>Pseudorhizobium</taxon>
    </lineage>
</organism>
<evidence type="ECO:0000313" key="1">
    <source>
        <dbReference type="EMBL" id="CCF20775.1"/>
    </source>
</evidence>
<accession>L0NI66</accession>
<dbReference type="Proteomes" id="UP000010792">
    <property type="component" value="Chromosome"/>
</dbReference>
<name>L0NI66_9HYPH</name>
<evidence type="ECO:0000313" key="2">
    <source>
        <dbReference type="Proteomes" id="UP000010792"/>
    </source>
</evidence>
<protein>
    <submittedName>
        <fullName evidence="1">Uncharacterized protein</fullName>
    </submittedName>
</protein>
<reference evidence="1 2" key="1">
    <citation type="journal article" date="2013" name="Genome Biol. Evol.">
        <title>Life in an arsenic-containing gold mine: genome and physiology of the autotrophic arsenite-oxidizing bacterium rhizobium sp. NT-26.</title>
        <authorList>
            <person name="Andres J."/>
            <person name="Arsene-Ploetze F."/>
            <person name="Barbe V."/>
            <person name="Brochier-Armanet C."/>
            <person name="Cleiss-Arnold J."/>
            <person name="Coppee J.Y."/>
            <person name="Dillies M.A."/>
            <person name="Geist"/>
            <person name="L"/>
            <person name="Joublin A."/>
            <person name="Koechler S."/>
            <person name="Lassalle F."/>
            <person name="Marchal M."/>
            <person name="Medigue C."/>
            <person name="Muller D."/>
            <person name="Nesme X."/>
            <person name="Plewniak F."/>
            <person name="Proux C."/>
            <person name="Ramirez-Bahena M.H."/>
            <person name="Schenowitz C."/>
            <person name="Sismeiro O."/>
            <person name="Vallenet D."/>
            <person name="Santini J.M."/>
            <person name="Bertin P.N."/>
        </authorList>
    </citation>
    <scope>NUCLEOTIDE SEQUENCE [LARGE SCALE GENOMIC DNA]</scope>
    <source>
        <strain evidence="1 2">NT-26</strain>
    </source>
</reference>